<feature type="transmembrane region" description="Helical" evidence="7">
    <location>
        <begin position="186"/>
        <end position="219"/>
    </location>
</feature>
<dbReference type="AlphaFoldDB" id="A0A849CD32"/>
<dbReference type="InterPro" id="IPR000731">
    <property type="entry name" value="SSD"/>
</dbReference>
<feature type="transmembrane region" description="Helical" evidence="7">
    <location>
        <begin position="374"/>
        <end position="394"/>
    </location>
</feature>
<name>A0A849CD32_9NOCA</name>
<evidence type="ECO:0000256" key="7">
    <source>
        <dbReference type="SAM" id="Phobius"/>
    </source>
</evidence>
<feature type="transmembrane region" description="Helical" evidence="7">
    <location>
        <begin position="587"/>
        <end position="609"/>
    </location>
</feature>
<comment type="caution">
    <text evidence="9">The sequence shown here is derived from an EMBL/GenBank/DDBJ whole genome shotgun (WGS) entry which is preliminary data.</text>
</comment>
<evidence type="ECO:0000256" key="6">
    <source>
        <dbReference type="ARBA" id="ARBA00023136"/>
    </source>
</evidence>
<dbReference type="InterPro" id="IPR004869">
    <property type="entry name" value="MMPL_dom"/>
</dbReference>
<dbReference type="Pfam" id="PF03176">
    <property type="entry name" value="MMPL"/>
    <property type="match status" value="2"/>
</dbReference>
<feature type="transmembrane region" description="Helical" evidence="7">
    <location>
        <begin position="12"/>
        <end position="34"/>
    </location>
</feature>
<evidence type="ECO:0000313" key="10">
    <source>
        <dbReference type="Proteomes" id="UP000586827"/>
    </source>
</evidence>
<dbReference type="Gene3D" id="1.20.1640.10">
    <property type="entry name" value="Multidrug efflux transporter AcrB transmembrane domain"/>
    <property type="match status" value="2"/>
</dbReference>
<dbReference type="PANTHER" id="PTHR33406:SF11">
    <property type="entry name" value="MEMBRANE PROTEIN SCO6666-RELATED"/>
    <property type="match status" value="1"/>
</dbReference>
<evidence type="ECO:0000259" key="8">
    <source>
        <dbReference type="PROSITE" id="PS50156"/>
    </source>
</evidence>
<dbReference type="InterPro" id="IPR050545">
    <property type="entry name" value="Mycobact_MmpL"/>
</dbReference>
<keyword evidence="4 7" id="KW-0812">Transmembrane</keyword>
<dbReference type="RefSeq" id="WP_067523194.1">
    <property type="nucleotide sequence ID" value="NZ_JABELX010000004.1"/>
</dbReference>
<accession>A0A849CD32</accession>
<dbReference type="GO" id="GO:0005886">
    <property type="term" value="C:plasma membrane"/>
    <property type="evidence" value="ECO:0007669"/>
    <property type="project" value="UniProtKB-SubCell"/>
</dbReference>
<keyword evidence="10" id="KW-1185">Reference proteome</keyword>
<evidence type="ECO:0000256" key="5">
    <source>
        <dbReference type="ARBA" id="ARBA00022989"/>
    </source>
</evidence>
<gene>
    <name evidence="9" type="ORF">HLB23_14000</name>
</gene>
<sequence>MFVWLGRWIHHARFTVIAGFVLAIGLSGLFGLGYQDRLSAQGYFDDTSESVLGTKLADATFGRDFDGDVIALFSTPPGRSITDPEIEAAGKALTQRLLTEFRTEIKDVTGYWNGSLVKNRFVDDSKTHAFMSIGLQGTGDTDSVEFYHRIRDQLTIPGVDVQVAGRVAVADAVGLTLQHDIERMHLIALPLVAIVLFFVFGGVVAAALPLIIGGLTIAGSWGVMRLLTEIMQVNQFADAVIQLIGLGLAIDYGLFMVSRFREEIAEGRTVEDAVRTAVATAGRTITFSATIIVVCVAGVLIFPMNFLRSVALGALAAVILAAVLSITVLPALLCVLGRRVDAFGLKRFSRTTSAAQIDASFWSRLATWSMRRPALVAYPIIAVLLLLIVPFFGVEFTGITEKYLPPGNETRSAQQDFDTIFPTERTNPIKLVITGADRQITGQIVAAADRTPGLTGQFQKPISAGIAAEGANVRVYQAGLVDPSVTDDVIARLRSITPPAGTTIYVTGMPALERDSIHGITDRLPVLLAILVIASFVMMFLAFGSFVLPIKATVVSGLSLTAALGFLAYVFYDGHGAGLLDFTPQPLSFPVLVIMIAIIFGLSTDYEIFLMSRMAEARNRGAPTPEAIRYGTAHTGGIITAAALVLIVVTGAFGLSDLVLMKYIAYGMIVALVLDATIIRMLLVPAIMRILGDACWWAPRWAMRLHQRIGLAEFETRPEPAEPTVTEEVSL</sequence>
<proteinExistence type="inferred from homology"/>
<reference evidence="9 10" key="1">
    <citation type="submission" date="2020-05" db="EMBL/GenBank/DDBJ databases">
        <title>MicrobeNet Type strains.</title>
        <authorList>
            <person name="Nicholson A.C."/>
        </authorList>
    </citation>
    <scope>NUCLEOTIDE SEQUENCE [LARGE SCALE GENOMIC DNA]</scope>
    <source>
        <strain evidence="9 10">JCM 3224</strain>
    </source>
</reference>
<feature type="transmembrane region" description="Helical" evidence="7">
    <location>
        <begin position="554"/>
        <end position="572"/>
    </location>
</feature>
<dbReference type="SUPFAM" id="SSF82866">
    <property type="entry name" value="Multidrug efflux transporter AcrB transmembrane domain"/>
    <property type="match status" value="2"/>
</dbReference>
<evidence type="ECO:0000256" key="4">
    <source>
        <dbReference type="ARBA" id="ARBA00022692"/>
    </source>
</evidence>
<keyword evidence="3" id="KW-1003">Cell membrane</keyword>
<evidence type="ECO:0000256" key="2">
    <source>
        <dbReference type="ARBA" id="ARBA00010157"/>
    </source>
</evidence>
<feature type="transmembrane region" description="Helical" evidence="7">
    <location>
        <begin position="526"/>
        <end position="547"/>
    </location>
</feature>
<dbReference type="Proteomes" id="UP000586827">
    <property type="component" value="Unassembled WGS sequence"/>
</dbReference>
<organism evidence="9 10">
    <name type="scientific">Nocardia uniformis</name>
    <dbReference type="NCBI Taxonomy" id="53432"/>
    <lineage>
        <taxon>Bacteria</taxon>
        <taxon>Bacillati</taxon>
        <taxon>Actinomycetota</taxon>
        <taxon>Actinomycetes</taxon>
        <taxon>Mycobacteriales</taxon>
        <taxon>Nocardiaceae</taxon>
        <taxon>Nocardia</taxon>
    </lineage>
</organism>
<feature type="transmembrane region" description="Helical" evidence="7">
    <location>
        <begin position="239"/>
        <end position="258"/>
    </location>
</feature>
<feature type="transmembrane region" description="Helical" evidence="7">
    <location>
        <begin position="310"/>
        <end position="337"/>
    </location>
</feature>
<dbReference type="PROSITE" id="PS50156">
    <property type="entry name" value="SSD"/>
    <property type="match status" value="1"/>
</dbReference>
<feature type="transmembrane region" description="Helical" evidence="7">
    <location>
        <begin position="630"/>
        <end position="651"/>
    </location>
</feature>
<evidence type="ECO:0000256" key="3">
    <source>
        <dbReference type="ARBA" id="ARBA00022475"/>
    </source>
</evidence>
<dbReference type="PANTHER" id="PTHR33406">
    <property type="entry name" value="MEMBRANE PROTEIN MJ1562-RELATED"/>
    <property type="match status" value="1"/>
</dbReference>
<dbReference type="EMBL" id="JABELX010000004">
    <property type="protein sequence ID" value="NNH70961.1"/>
    <property type="molecule type" value="Genomic_DNA"/>
</dbReference>
<comment type="subcellular location">
    <subcellularLocation>
        <location evidence="1">Cell membrane</location>
        <topology evidence="1">Multi-pass membrane protein</topology>
    </subcellularLocation>
</comment>
<protein>
    <submittedName>
        <fullName evidence="9">MMPL family transporter</fullName>
    </submittedName>
</protein>
<feature type="transmembrane region" description="Helical" evidence="7">
    <location>
        <begin position="663"/>
        <end position="683"/>
    </location>
</feature>
<evidence type="ECO:0000256" key="1">
    <source>
        <dbReference type="ARBA" id="ARBA00004651"/>
    </source>
</evidence>
<keyword evidence="5 7" id="KW-1133">Transmembrane helix</keyword>
<feature type="transmembrane region" description="Helical" evidence="7">
    <location>
        <begin position="285"/>
        <end position="304"/>
    </location>
</feature>
<evidence type="ECO:0000313" key="9">
    <source>
        <dbReference type="EMBL" id="NNH70961.1"/>
    </source>
</evidence>
<keyword evidence="6 7" id="KW-0472">Membrane</keyword>
<feature type="domain" description="SSD" evidence="8">
    <location>
        <begin position="240"/>
        <end position="335"/>
    </location>
</feature>
<comment type="similarity">
    <text evidence="2">Belongs to the resistance-nodulation-cell division (RND) (TC 2.A.6) family. MmpL subfamily.</text>
</comment>